<keyword evidence="2" id="KW-0479">Metal-binding</keyword>
<evidence type="ECO:0000259" key="6">
    <source>
        <dbReference type="PROSITE" id="PS51891"/>
    </source>
</evidence>
<evidence type="ECO:0000313" key="8">
    <source>
        <dbReference type="Proteomes" id="UP001286456"/>
    </source>
</evidence>
<dbReference type="Proteomes" id="UP001286456">
    <property type="component" value="Unassembled WGS sequence"/>
</dbReference>
<evidence type="ECO:0000313" key="7">
    <source>
        <dbReference type="EMBL" id="KAK3323828.1"/>
    </source>
</evidence>
<sequence>MATNQANAPAPADPGLPVSCECGYIQFRTPSSKPAGMAHCHCTNCQKQSASAFGTSLYFPAAQVFPLPAALEAKLSVFTHPTDSGNTMHCYFCPRCGVRMLHACILPDGSRRDKVSFKAGTVDAGCLDWKGMKAKHIFTRSAVIELLPEWECYETYPPAPAPPVGAAVGGEEGKKKEAVEKEEGV</sequence>
<protein>
    <submittedName>
        <fullName evidence="7">Mss4-like protein</fullName>
    </submittedName>
</protein>
<evidence type="ECO:0000256" key="5">
    <source>
        <dbReference type="SAM" id="MobiDB-lite"/>
    </source>
</evidence>
<dbReference type="Gene3D" id="3.90.1590.10">
    <property type="entry name" value="glutathione-dependent formaldehyde- activating enzyme (gfa)"/>
    <property type="match status" value="1"/>
</dbReference>
<dbReference type="InterPro" id="IPR006913">
    <property type="entry name" value="CENP-V/GFA"/>
</dbReference>
<keyword evidence="8" id="KW-1185">Reference proteome</keyword>
<dbReference type="PANTHER" id="PTHR33337:SF3">
    <property type="entry name" value="CENP-V_GFA DOMAIN-CONTAINING PROTEIN"/>
    <property type="match status" value="1"/>
</dbReference>
<dbReference type="EMBL" id="JAUEPO010000004">
    <property type="protein sequence ID" value="KAK3323828.1"/>
    <property type="molecule type" value="Genomic_DNA"/>
</dbReference>
<reference evidence="7" key="2">
    <citation type="submission" date="2023-06" db="EMBL/GenBank/DDBJ databases">
        <authorList>
            <consortium name="Lawrence Berkeley National Laboratory"/>
            <person name="Haridas S."/>
            <person name="Hensen N."/>
            <person name="Bonometti L."/>
            <person name="Westerberg I."/>
            <person name="Brannstrom I.O."/>
            <person name="Guillou S."/>
            <person name="Cros-Aarteil S."/>
            <person name="Calhoun S."/>
            <person name="Kuo A."/>
            <person name="Mondo S."/>
            <person name="Pangilinan J."/>
            <person name="Riley R."/>
            <person name="Labutti K."/>
            <person name="Andreopoulos B."/>
            <person name="Lipzen A."/>
            <person name="Chen C."/>
            <person name="Yanf M."/>
            <person name="Daum C."/>
            <person name="Ng V."/>
            <person name="Clum A."/>
            <person name="Steindorff A."/>
            <person name="Ohm R."/>
            <person name="Martin F."/>
            <person name="Silar P."/>
            <person name="Natvig D."/>
            <person name="Lalanne C."/>
            <person name="Gautier V."/>
            <person name="Ament-Velasquez S.L."/>
            <person name="Kruys A."/>
            <person name="Hutchinson M.I."/>
            <person name="Powell A.J."/>
            <person name="Barry K."/>
            <person name="Miller A.N."/>
            <person name="Grigoriev I.V."/>
            <person name="Debuchy R."/>
            <person name="Gladieux P."/>
            <person name="Thoren M.H."/>
            <person name="Johannesson H."/>
        </authorList>
    </citation>
    <scope>NUCLEOTIDE SEQUENCE</scope>
    <source>
        <strain evidence="7">SMH4131-1</strain>
    </source>
</reference>
<evidence type="ECO:0000256" key="1">
    <source>
        <dbReference type="ARBA" id="ARBA00005495"/>
    </source>
</evidence>
<proteinExistence type="inferred from homology"/>
<dbReference type="GO" id="GO:0046872">
    <property type="term" value="F:metal ion binding"/>
    <property type="evidence" value="ECO:0007669"/>
    <property type="project" value="UniProtKB-KW"/>
</dbReference>
<dbReference type="GO" id="GO:0016846">
    <property type="term" value="F:carbon-sulfur lyase activity"/>
    <property type="evidence" value="ECO:0007669"/>
    <property type="project" value="InterPro"/>
</dbReference>
<feature type="domain" description="CENP-V/GFA" evidence="6">
    <location>
        <begin position="13"/>
        <end position="151"/>
    </location>
</feature>
<reference evidence="7" key="1">
    <citation type="journal article" date="2023" name="Mol. Phylogenet. Evol.">
        <title>Genome-scale phylogeny and comparative genomics of the fungal order Sordariales.</title>
        <authorList>
            <person name="Hensen N."/>
            <person name="Bonometti L."/>
            <person name="Westerberg I."/>
            <person name="Brannstrom I.O."/>
            <person name="Guillou S."/>
            <person name="Cros-Aarteil S."/>
            <person name="Calhoun S."/>
            <person name="Haridas S."/>
            <person name="Kuo A."/>
            <person name="Mondo S."/>
            <person name="Pangilinan J."/>
            <person name="Riley R."/>
            <person name="LaButti K."/>
            <person name="Andreopoulos B."/>
            <person name="Lipzen A."/>
            <person name="Chen C."/>
            <person name="Yan M."/>
            <person name="Daum C."/>
            <person name="Ng V."/>
            <person name="Clum A."/>
            <person name="Steindorff A."/>
            <person name="Ohm R.A."/>
            <person name="Martin F."/>
            <person name="Silar P."/>
            <person name="Natvig D.O."/>
            <person name="Lalanne C."/>
            <person name="Gautier V."/>
            <person name="Ament-Velasquez S.L."/>
            <person name="Kruys A."/>
            <person name="Hutchinson M.I."/>
            <person name="Powell A.J."/>
            <person name="Barry K."/>
            <person name="Miller A.N."/>
            <person name="Grigoriev I.V."/>
            <person name="Debuchy R."/>
            <person name="Gladieux P."/>
            <person name="Hiltunen Thoren M."/>
            <person name="Johannesson H."/>
        </authorList>
    </citation>
    <scope>NUCLEOTIDE SEQUENCE</scope>
    <source>
        <strain evidence="7">SMH4131-1</strain>
    </source>
</reference>
<accession>A0AAE0IF89</accession>
<dbReference type="InterPro" id="IPR011057">
    <property type="entry name" value="Mss4-like_sf"/>
</dbReference>
<dbReference type="PROSITE" id="PS51891">
    <property type="entry name" value="CENP_V_GFA"/>
    <property type="match status" value="1"/>
</dbReference>
<gene>
    <name evidence="7" type="ORF">B0T19DRAFT_214360</name>
</gene>
<dbReference type="SUPFAM" id="SSF51316">
    <property type="entry name" value="Mss4-like"/>
    <property type="match status" value="1"/>
</dbReference>
<feature type="region of interest" description="Disordered" evidence="5">
    <location>
        <begin position="163"/>
        <end position="185"/>
    </location>
</feature>
<evidence type="ECO:0000256" key="2">
    <source>
        <dbReference type="ARBA" id="ARBA00022723"/>
    </source>
</evidence>
<dbReference type="AlphaFoldDB" id="A0AAE0IF89"/>
<keyword evidence="3" id="KW-0862">Zinc</keyword>
<evidence type="ECO:0000256" key="4">
    <source>
        <dbReference type="ARBA" id="ARBA00023239"/>
    </source>
</evidence>
<organism evidence="7 8">
    <name type="scientific">Cercophora scortea</name>
    <dbReference type="NCBI Taxonomy" id="314031"/>
    <lineage>
        <taxon>Eukaryota</taxon>
        <taxon>Fungi</taxon>
        <taxon>Dikarya</taxon>
        <taxon>Ascomycota</taxon>
        <taxon>Pezizomycotina</taxon>
        <taxon>Sordariomycetes</taxon>
        <taxon>Sordariomycetidae</taxon>
        <taxon>Sordariales</taxon>
        <taxon>Lasiosphaeriaceae</taxon>
        <taxon>Cercophora</taxon>
    </lineage>
</organism>
<keyword evidence="4" id="KW-0456">Lyase</keyword>
<feature type="compositionally biased region" description="Basic and acidic residues" evidence="5">
    <location>
        <begin position="171"/>
        <end position="185"/>
    </location>
</feature>
<evidence type="ECO:0000256" key="3">
    <source>
        <dbReference type="ARBA" id="ARBA00022833"/>
    </source>
</evidence>
<name>A0AAE0IF89_9PEZI</name>
<comment type="similarity">
    <text evidence="1">Belongs to the Gfa family.</text>
</comment>
<dbReference type="PANTHER" id="PTHR33337">
    <property type="entry name" value="GFA DOMAIN-CONTAINING PROTEIN"/>
    <property type="match status" value="1"/>
</dbReference>
<dbReference type="Pfam" id="PF04828">
    <property type="entry name" value="GFA"/>
    <property type="match status" value="1"/>
</dbReference>
<comment type="caution">
    <text evidence="7">The sequence shown here is derived from an EMBL/GenBank/DDBJ whole genome shotgun (WGS) entry which is preliminary data.</text>
</comment>